<sequence>MNVVKNDENDQSVVRICTFNLRHDDMDHNTRNAWEQRRPIVHQCLRNMQPTIIGTQEGIPQYHNDILVDLNQSAQVWSYTGDELQDPWHTTNAIYYRHDLFSLISTKTFWFNEHPSTPGAAWGAKNSRGCTRAHFQHKVTRHPFIVYNLHIDYPSQNARHHSIPVLLSQIQQNGDHIDQVIVTGDFNNWPEEIEGITPLDKLIVLGQNASEIKQMKTAGFVDTYQHGETPTFNGFRKEGYGPKIDFIWISSKSVFSVAGETKVDDYHNEYGSFPSDHFPVYSDLIYKV</sequence>
<accession>A0A813RWC5</accession>
<dbReference type="AlphaFoldDB" id="A0A813RWC5"/>
<organism evidence="2 4">
    <name type="scientific">Adineta ricciae</name>
    <name type="common">Rotifer</name>
    <dbReference type="NCBI Taxonomy" id="249248"/>
    <lineage>
        <taxon>Eukaryota</taxon>
        <taxon>Metazoa</taxon>
        <taxon>Spiralia</taxon>
        <taxon>Gnathifera</taxon>
        <taxon>Rotifera</taxon>
        <taxon>Eurotatoria</taxon>
        <taxon>Bdelloidea</taxon>
        <taxon>Adinetida</taxon>
        <taxon>Adinetidae</taxon>
        <taxon>Adineta</taxon>
    </lineage>
</organism>
<dbReference type="EMBL" id="CAJNOJ010000036">
    <property type="protein sequence ID" value="CAF0912970.1"/>
    <property type="molecule type" value="Genomic_DNA"/>
</dbReference>
<proteinExistence type="predicted"/>
<protein>
    <recommendedName>
        <fullName evidence="1">Endonuclease/exonuclease/phosphatase domain-containing protein</fullName>
    </recommendedName>
</protein>
<dbReference type="PANTHER" id="PTHR12121">
    <property type="entry name" value="CARBON CATABOLITE REPRESSOR PROTEIN 4"/>
    <property type="match status" value="1"/>
</dbReference>
<dbReference type="PANTHER" id="PTHR12121:SF36">
    <property type="entry name" value="ENDONUCLEASE_EXONUCLEASE_PHOSPHATASE DOMAIN-CONTAINING PROTEIN"/>
    <property type="match status" value="1"/>
</dbReference>
<feature type="domain" description="Endonuclease/exonuclease/phosphatase" evidence="1">
    <location>
        <begin position="17"/>
        <end position="277"/>
    </location>
</feature>
<dbReference type="OrthoDB" id="276515at2759"/>
<dbReference type="Gene3D" id="3.60.10.10">
    <property type="entry name" value="Endonuclease/exonuclease/phosphatase"/>
    <property type="match status" value="1"/>
</dbReference>
<dbReference type="InterPro" id="IPR005135">
    <property type="entry name" value="Endo/exonuclease/phosphatase"/>
</dbReference>
<dbReference type="GO" id="GO:0000175">
    <property type="term" value="F:3'-5'-RNA exonuclease activity"/>
    <property type="evidence" value="ECO:0007669"/>
    <property type="project" value="TreeGrafter"/>
</dbReference>
<evidence type="ECO:0000313" key="3">
    <source>
        <dbReference type="EMBL" id="CAF0912970.1"/>
    </source>
</evidence>
<evidence type="ECO:0000313" key="4">
    <source>
        <dbReference type="Proteomes" id="UP000663828"/>
    </source>
</evidence>
<dbReference type="Proteomes" id="UP000663852">
    <property type="component" value="Unassembled WGS sequence"/>
</dbReference>
<dbReference type="InterPro" id="IPR050410">
    <property type="entry name" value="CCR4/nocturin_mRNA_transcr"/>
</dbReference>
<dbReference type="Proteomes" id="UP000663828">
    <property type="component" value="Unassembled WGS sequence"/>
</dbReference>
<dbReference type="InterPro" id="IPR036691">
    <property type="entry name" value="Endo/exonu/phosph_ase_sf"/>
</dbReference>
<comment type="caution">
    <text evidence="2">The sequence shown here is derived from an EMBL/GenBank/DDBJ whole genome shotgun (WGS) entry which is preliminary data.</text>
</comment>
<gene>
    <name evidence="3" type="ORF">EDS130_LOCUS10372</name>
    <name evidence="2" type="ORF">XAT740_LOCUS2456</name>
</gene>
<keyword evidence="4" id="KW-1185">Reference proteome</keyword>
<name>A0A813RWC5_ADIRI</name>
<dbReference type="Pfam" id="PF03372">
    <property type="entry name" value="Exo_endo_phos"/>
    <property type="match status" value="1"/>
</dbReference>
<dbReference type="SUPFAM" id="SSF56219">
    <property type="entry name" value="DNase I-like"/>
    <property type="match status" value="1"/>
</dbReference>
<reference evidence="2" key="1">
    <citation type="submission" date="2021-02" db="EMBL/GenBank/DDBJ databases">
        <authorList>
            <person name="Nowell W R."/>
        </authorList>
    </citation>
    <scope>NUCLEOTIDE SEQUENCE</scope>
</reference>
<evidence type="ECO:0000259" key="1">
    <source>
        <dbReference type="Pfam" id="PF03372"/>
    </source>
</evidence>
<dbReference type="EMBL" id="CAJNOR010000085">
    <property type="protein sequence ID" value="CAF0790477.1"/>
    <property type="molecule type" value="Genomic_DNA"/>
</dbReference>
<evidence type="ECO:0000313" key="2">
    <source>
        <dbReference type="EMBL" id="CAF0790477.1"/>
    </source>
</evidence>